<dbReference type="AlphaFoldDB" id="D0NUJ7"/>
<accession>D0NUJ7</accession>
<keyword evidence="2" id="KW-1185">Reference proteome</keyword>
<sequence length="86" mass="10095">MREFEWQQDSSSDESAGLNQFDLCFQYECQLIKRGERKLALQQHFQSHQGANLQRVDEVHTPTVERLLVHSSSNVFLGSKFPNWQQ</sequence>
<evidence type="ECO:0000313" key="1">
    <source>
        <dbReference type="EMBL" id="EEY65343.1"/>
    </source>
</evidence>
<dbReference type="InParanoid" id="D0NUJ7"/>
<organism evidence="1 2">
    <name type="scientific">Phytophthora infestans (strain T30-4)</name>
    <name type="common">Potato late blight agent</name>
    <dbReference type="NCBI Taxonomy" id="403677"/>
    <lineage>
        <taxon>Eukaryota</taxon>
        <taxon>Sar</taxon>
        <taxon>Stramenopiles</taxon>
        <taxon>Oomycota</taxon>
        <taxon>Peronosporomycetes</taxon>
        <taxon>Peronosporales</taxon>
        <taxon>Peronosporaceae</taxon>
        <taxon>Phytophthora</taxon>
    </lineage>
</organism>
<gene>
    <name evidence="1" type="ORF">PITG_16998</name>
</gene>
<dbReference type="HOGENOM" id="CLU_2502806_0_0_1"/>
<dbReference type="RefSeq" id="XP_002897206.1">
    <property type="nucleotide sequence ID" value="XM_002897160.1"/>
</dbReference>
<evidence type="ECO:0000313" key="2">
    <source>
        <dbReference type="Proteomes" id="UP000006643"/>
    </source>
</evidence>
<protein>
    <submittedName>
        <fullName evidence="1">Uncharacterized protein</fullName>
    </submittedName>
</protein>
<proteinExistence type="predicted"/>
<dbReference type="Proteomes" id="UP000006643">
    <property type="component" value="Unassembled WGS sequence"/>
</dbReference>
<name>D0NUJ7_PHYIT</name>
<dbReference type="KEGG" id="pif:PITG_16998"/>
<dbReference type="GeneID" id="9469169"/>
<dbReference type="VEuPathDB" id="FungiDB:PITG_16998"/>
<reference evidence="2" key="1">
    <citation type="journal article" date="2009" name="Nature">
        <title>Genome sequence and analysis of the Irish potato famine pathogen Phytophthora infestans.</title>
        <authorList>
            <consortium name="The Broad Institute Genome Sequencing Platform"/>
            <person name="Haas B.J."/>
            <person name="Kamoun S."/>
            <person name="Zody M.C."/>
            <person name="Jiang R.H."/>
            <person name="Handsaker R.E."/>
            <person name="Cano L.M."/>
            <person name="Grabherr M."/>
            <person name="Kodira C.D."/>
            <person name="Raffaele S."/>
            <person name="Torto-Alalibo T."/>
            <person name="Bozkurt T.O."/>
            <person name="Ah-Fong A.M."/>
            <person name="Alvarado L."/>
            <person name="Anderson V.L."/>
            <person name="Armstrong M.R."/>
            <person name="Avrova A."/>
            <person name="Baxter L."/>
            <person name="Beynon J."/>
            <person name="Boevink P.C."/>
            <person name="Bollmann S.R."/>
            <person name="Bos J.I."/>
            <person name="Bulone V."/>
            <person name="Cai G."/>
            <person name="Cakir C."/>
            <person name="Carrington J.C."/>
            <person name="Chawner M."/>
            <person name="Conti L."/>
            <person name="Costanzo S."/>
            <person name="Ewan R."/>
            <person name="Fahlgren N."/>
            <person name="Fischbach M.A."/>
            <person name="Fugelstad J."/>
            <person name="Gilroy E.M."/>
            <person name="Gnerre S."/>
            <person name="Green P.J."/>
            <person name="Grenville-Briggs L.J."/>
            <person name="Griffith J."/>
            <person name="Grunwald N.J."/>
            <person name="Horn K."/>
            <person name="Horner N.R."/>
            <person name="Hu C.H."/>
            <person name="Huitema E."/>
            <person name="Jeong D.H."/>
            <person name="Jones A.M."/>
            <person name="Jones J.D."/>
            <person name="Jones R.W."/>
            <person name="Karlsson E.K."/>
            <person name="Kunjeti S.G."/>
            <person name="Lamour K."/>
            <person name="Liu Z."/>
            <person name="Ma L."/>
            <person name="Maclean D."/>
            <person name="Chibucos M.C."/>
            <person name="McDonald H."/>
            <person name="McWalters J."/>
            <person name="Meijer H.J."/>
            <person name="Morgan W."/>
            <person name="Morris P.F."/>
            <person name="Munro C.A."/>
            <person name="O'Neill K."/>
            <person name="Ospina-Giraldo M."/>
            <person name="Pinzon A."/>
            <person name="Pritchard L."/>
            <person name="Ramsahoye B."/>
            <person name="Ren Q."/>
            <person name="Restrepo S."/>
            <person name="Roy S."/>
            <person name="Sadanandom A."/>
            <person name="Savidor A."/>
            <person name="Schornack S."/>
            <person name="Schwartz D.C."/>
            <person name="Schumann U.D."/>
            <person name="Schwessinger B."/>
            <person name="Seyer L."/>
            <person name="Sharpe T."/>
            <person name="Silvar C."/>
            <person name="Song J."/>
            <person name="Studholme D.J."/>
            <person name="Sykes S."/>
            <person name="Thines M."/>
            <person name="van de Vondervoort P.J."/>
            <person name="Phuntumart V."/>
            <person name="Wawra S."/>
            <person name="Weide R."/>
            <person name="Win J."/>
            <person name="Young C."/>
            <person name="Zhou S."/>
            <person name="Fry W."/>
            <person name="Meyers B.C."/>
            <person name="van West P."/>
            <person name="Ristaino J."/>
            <person name="Govers F."/>
            <person name="Birch P.R."/>
            <person name="Whisson S.C."/>
            <person name="Judelson H.S."/>
            <person name="Nusbaum C."/>
        </authorList>
    </citation>
    <scope>NUCLEOTIDE SEQUENCE [LARGE SCALE GENOMIC DNA]</scope>
    <source>
        <strain evidence="2">T30-4</strain>
    </source>
</reference>
<dbReference type="EMBL" id="DS028164">
    <property type="protein sequence ID" value="EEY65343.1"/>
    <property type="molecule type" value="Genomic_DNA"/>
</dbReference>